<reference evidence="2 3" key="1">
    <citation type="submission" date="2023-02" db="EMBL/GenBank/DDBJ databases">
        <title>Defining the Infant Male Urobiome and Moving Towards Mechanisms in Urobiome Research.</title>
        <authorList>
            <person name="Reasoner S."/>
            <person name="Flores V."/>
            <person name="Van Horn G."/>
            <person name="Morales G."/>
            <person name="Peard L."/>
            <person name="Abelson B."/>
            <person name="Manuel C."/>
            <person name="Lee J."/>
            <person name="Baker B."/>
            <person name="Williams T."/>
            <person name="Schmitz J."/>
            <person name="Clayton D."/>
            <person name="Hadjifrangiskou M."/>
        </authorList>
    </citation>
    <scope>NUCLEOTIDE SEQUENCE [LARGE SCALE GENOMIC DNA]</scope>
    <source>
        <strain evidence="2 3">AS1053</strain>
    </source>
</reference>
<dbReference type="EMBL" id="JARBHI010000019">
    <property type="protein sequence ID" value="MDE1656948.1"/>
    <property type="molecule type" value="Genomic_DNA"/>
</dbReference>
<protein>
    <submittedName>
        <fullName evidence="2">Uncharacterized protein</fullName>
    </submittedName>
</protein>
<comment type="caution">
    <text evidence="2">The sequence shown here is derived from an EMBL/GenBank/DDBJ whole genome shotgun (WGS) entry which is preliminary data.</text>
</comment>
<dbReference type="GeneID" id="83609188"/>
<keyword evidence="1" id="KW-0812">Transmembrane</keyword>
<gene>
    <name evidence="2" type="ORF">PWJ81_07685</name>
</gene>
<dbReference type="RefSeq" id="WP_274734305.1">
    <property type="nucleotide sequence ID" value="NZ_CAMXYX010000036.1"/>
</dbReference>
<feature type="transmembrane region" description="Helical" evidence="1">
    <location>
        <begin position="51"/>
        <end position="70"/>
    </location>
</feature>
<sequence>MRKLFYKKDWLRVYVVTLVSTCLMAGLFFIWMYVKNKDQFSTLMADYGSDLIAYCLMLVIVLPLVSALHAKRRQDQRK</sequence>
<keyword evidence="1" id="KW-0472">Membrane</keyword>
<organism evidence="2 3">
    <name type="scientific">Actinotignum sanguinis</name>
    <dbReference type="NCBI Taxonomy" id="1445614"/>
    <lineage>
        <taxon>Bacteria</taxon>
        <taxon>Bacillati</taxon>
        <taxon>Actinomycetota</taxon>
        <taxon>Actinomycetes</taxon>
        <taxon>Actinomycetales</taxon>
        <taxon>Actinomycetaceae</taxon>
        <taxon>Actinotignum</taxon>
    </lineage>
</organism>
<name>A0ABT5V7L8_9ACTO</name>
<accession>A0ABT5V7L8</accession>
<evidence type="ECO:0000313" key="2">
    <source>
        <dbReference type="EMBL" id="MDE1656948.1"/>
    </source>
</evidence>
<keyword evidence="1" id="KW-1133">Transmembrane helix</keyword>
<evidence type="ECO:0000313" key="3">
    <source>
        <dbReference type="Proteomes" id="UP001219297"/>
    </source>
</evidence>
<feature type="transmembrane region" description="Helical" evidence="1">
    <location>
        <begin position="12"/>
        <end position="31"/>
    </location>
</feature>
<keyword evidence="3" id="KW-1185">Reference proteome</keyword>
<proteinExistence type="predicted"/>
<evidence type="ECO:0000256" key="1">
    <source>
        <dbReference type="SAM" id="Phobius"/>
    </source>
</evidence>
<dbReference type="Proteomes" id="UP001219297">
    <property type="component" value="Unassembled WGS sequence"/>
</dbReference>